<dbReference type="Gene3D" id="1.10.275.10">
    <property type="entry name" value="Fumarase/aspartase (N-terminal domain)"/>
    <property type="match status" value="1"/>
</dbReference>
<dbReference type="CDD" id="cd01359">
    <property type="entry name" value="Argininosuccinate_lyase"/>
    <property type="match status" value="1"/>
</dbReference>
<name>A0A2H0KBM3_9BACT</name>
<dbReference type="UniPathway" id="UPA00068">
    <property type="reaction ID" value="UER00114"/>
</dbReference>
<accession>A0A2H0KBM3</accession>
<keyword evidence="4 6" id="KW-0456">Lyase</keyword>
<dbReference type="InterPro" id="IPR008948">
    <property type="entry name" value="L-Aspartase-like"/>
</dbReference>
<keyword evidence="4" id="KW-0963">Cytoplasm</keyword>
<proteinExistence type="inferred from homology"/>
<dbReference type="PRINTS" id="PR00149">
    <property type="entry name" value="FUMRATELYASE"/>
</dbReference>
<keyword evidence="3 4" id="KW-0055">Arginine biosynthesis</keyword>
<sequence length="429" mass="47450">MTKLWNKTNHSMHPDIEKYTSGSDYLFDNELLPFDVVASKAHVKGLQNMGILTAEELKDILGGFDALLVDYKKGNIVITPEDEDCHTVLENYLVKKLGAPGKKIHAGRSRNDQVLVALRLYMKEHLKALQEECALLAISFLSGALKYKGVPMPGYSHTQQAMLGSVGHYYSAYAESLIDDADFLGLILKHIDTNPLGSAAGFGTALPIDREYTTKELGFAGIQQNTLYCQNSRGKFESLFLEGVVQVMLTLGRFANDLILFTSQEFSFFSVDRSLTTGSSIMPQKRNLDAMELLRGNVSVVASNQLMIKDISKNLLSGYNRDLQLIKKPLMESVAIVHNSIEIVGLFLKGITPNVEKIKATITPGIFAADIANHLVKKGTPFRDAYKQALDLLADTPIDMQKNLASKKTLGAPGNLQIEVLRKRMREPL</sequence>
<dbReference type="InterPro" id="IPR024083">
    <property type="entry name" value="Fumarase/histidase_N"/>
</dbReference>
<keyword evidence="4" id="KW-0028">Amino-acid biosynthesis</keyword>
<dbReference type="PANTHER" id="PTHR43814:SF1">
    <property type="entry name" value="ARGININOSUCCINATE LYASE"/>
    <property type="match status" value="1"/>
</dbReference>
<dbReference type="AlphaFoldDB" id="A0A2H0KBM3"/>
<organism evidence="6 7">
    <name type="scientific">Candidatus Taylorbacteria bacterium CG11_big_fil_rev_8_21_14_0_20_46_11</name>
    <dbReference type="NCBI Taxonomy" id="1975025"/>
    <lineage>
        <taxon>Bacteria</taxon>
        <taxon>Candidatus Tayloriibacteriota</taxon>
    </lineage>
</organism>
<reference evidence="6 7" key="1">
    <citation type="submission" date="2017-09" db="EMBL/GenBank/DDBJ databases">
        <title>Depth-based differentiation of microbial function through sediment-hosted aquifers and enrichment of novel symbionts in the deep terrestrial subsurface.</title>
        <authorList>
            <person name="Probst A.J."/>
            <person name="Ladd B."/>
            <person name="Jarett J.K."/>
            <person name="Geller-Mcgrath D.E."/>
            <person name="Sieber C.M."/>
            <person name="Emerson J.B."/>
            <person name="Anantharaman K."/>
            <person name="Thomas B.C."/>
            <person name="Malmstrom R."/>
            <person name="Stieglmeier M."/>
            <person name="Klingl A."/>
            <person name="Woyke T."/>
            <person name="Ryan C.M."/>
            <person name="Banfield J.F."/>
        </authorList>
    </citation>
    <scope>NUCLEOTIDE SEQUENCE [LARGE SCALE GENOMIC DNA]</scope>
    <source>
        <strain evidence="6">CG11_big_fil_rev_8_21_14_0_20_46_11</strain>
    </source>
</reference>
<dbReference type="GO" id="GO:0042450">
    <property type="term" value="P:L-arginine biosynthetic process via ornithine"/>
    <property type="evidence" value="ECO:0007669"/>
    <property type="project" value="UniProtKB-UniRule"/>
</dbReference>
<dbReference type="InterPro" id="IPR020557">
    <property type="entry name" value="Fumarate_lyase_CS"/>
</dbReference>
<dbReference type="Gene3D" id="1.20.200.10">
    <property type="entry name" value="Fumarase/aspartase (Central domain)"/>
    <property type="match status" value="1"/>
</dbReference>
<comment type="pathway">
    <text evidence="1 4">Amino-acid biosynthesis; L-arginine biosynthesis; L-arginine from L-ornithine and carbamoyl phosphate: step 3/3.</text>
</comment>
<evidence type="ECO:0000256" key="2">
    <source>
        <dbReference type="ARBA" id="ARBA00012338"/>
    </source>
</evidence>
<protein>
    <recommendedName>
        <fullName evidence="2 4">Argininosuccinate lyase</fullName>
        <shortName evidence="4">ASAL</shortName>
        <ecNumber evidence="2 4">4.3.2.1</ecNumber>
    </recommendedName>
    <alternativeName>
        <fullName evidence="4">Arginosuccinase</fullName>
    </alternativeName>
</protein>
<comment type="subcellular location">
    <subcellularLocation>
        <location evidence="4">Cytoplasm</location>
    </subcellularLocation>
</comment>
<comment type="similarity">
    <text evidence="4">Belongs to the lyase 1 family. Argininosuccinate lyase subfamily.</text>
</comment>
<dbReference type="PROSITE" id="PS00163">
    <property type="entry name" value="FUMARATE_LYASES"/>
    <property type="match status" value="1"/>
</dbReference>
<dbReference type="HAMAP" id="MF_00006">
    <property type="entry name" value="Arg_succ_lyase"/>
    <property type="match status" value="1"/>
</dbReference>
<dbReference type="PRINTS" id="PR00145">
    <property type="entry name" value="ARGSUCLYASE"/>
</dbReference>
<comment type="caution">
    <text evidence="6">The sequence shown here is derived from an EMBL/GenBank/DDBJ whole genome shotgun (WGS) entry which is preliminary data.</text>
</comment>
<evidence type="ECO:0000313" key="7">
    <source>
        <dbReference type="Proteomes" id="UP000229342"/>
    </source>
</evidence>
<dbReference type="Proteomes" id="UP000229342">
    <property type="component" value="Unassembled WGS sequence"/>
</dbReference>
<dbReference type="EC" id="4.3.2.1" evidence="2 4"/>
<comment type="catalytic activity">
    <reaction evidence="4">
        <text>2-(N(omega)-L-arginino)succinate = fumarate + L-arginine</text>
        <dbReference type="Rhea" id="RHEA:24020"/>
        <dbReference type="ChEBI" id="CHEBI:29806"/>
        <dbReference type="ChEBI" id="CHEBI:32682"/>
        <dbReference type="ChEBI" id="CHEBI:57472"/>
        <dbReference type="EC" id="4.3.2.1"/>
    </reaction>
</comment>
<evidence type="ECO:0000259" key="5">
    <source>
        <dbReference type="Pfam" id="PF00206"/>
    </source>
</evidence>
<dbReference type="SUPFAM" id="SSF48557">
    <property type="entry name" value="L-aspartase-like"/>
    <property type="match status" value="1"/>
</dbReference>
<dbReference type="NCBIfam" id="TIGR00838">
    <property type="entry name" value="argH"/>
    <property type="match status" value="1"/>
</dbReference>
<dbReference type="EMBL" id="PCVG01000039">
    <property type="protein sequence ID" value="PIQ68625.1"/>
    <property type="molecule type" value="Genomic_DNA"/>
</dbReference>
<evidence type="ECO:0000313" key="6">
    <source>
        <dbReference type="EMBL" id="PIQ68625.1"/>
    </source>
</evidence>
<dbReference type="GO" id="GO:0004056">
    <property type="term" value="F:argininosuccinate lyase activity"/>
    <property type="evidence" value="ECO:0007669"/>
    <property type="project" value="UniProtKB-UniRule"/>
</dbReference>
<evidence type="ECO:0000256" key="3">
    <source>
        <dbReference type="ARBA" id="ARBA00022571"/>
    </source>
</evidence>
<gene>
    <name evidence="4 6" type="primary">argH</name>
    <name evidence="6" type="ORF">COV91_03145</name>
</gene>
<dbReference type="InterPro" id="IPR009049">
    <property type="entry name" value="Argininosuccinate_lyase"/>
</dbReference>
<evidence type="ECO:0000256" key="4">
    <source>
        <dbReference type="HAMAP-Rule" id="MF_00006"/>
    </source>
</evidence>
<dbReference type="GO" id="GO:0005829">
    <property type="term" value="C:cytosol"/>
    <property type="evidence" value="ECO:0007669"/>
    <property type="project" value="TreeGrafter"/>
</dbReference>
<feature type="domain" description="Fumarate lyase N-terminal" evidence="5">
    <location>
        <begin position="34"/>
        <end position="301"/>
    </location>
</feature>
<evidence type="ECO:0000256" key="1">
    <source>
        <dbReference type="ARBA" id="ARBA00004941"/>
    </source>
</evidence>
<dbReference type="InterPro" id="IPR000362">
    <property type="entry name" value="Fumarate_lyase_fam"/>
</dbReference>
<dbReference type="PANTHER" id="PTHR43814">
    <property type="entry name" value="ARGININOSUCCINATE LYASE"/>
    <property type="match status" value="1"/>
</dbReference>
<dbReference type="InterPro" id="IPR022761">
    <property type="entry name" value="Fumarate_lyase_N"/>
</dbReference>
<dbReference type="Gene3D" id="1.10.40.30">
    <property type="entry name" value="Fumarase/aspartase (C-terminal domain)"/>
    <property type="match status" value="1"/>
</dbReference>
<dbReference type="Pfam" id="PF00206">
    <property type="entry name" value="Lyase_1"/>
    <property type="match status" value="1"/>
</dbReference>